<dbReference type="OrthoDB" id="10049357at2759"/>
<keyword evidence="2" id="KW-1185">Reference proteome</keyword>
<evidence type="ECO:0000313" key="1">
    <source>
        <dbReference type="EMBL" id="GBP54967.1"/>
    </source>
</evidence>
<evidence type="ECO:0000313" key="2">
    <source>
        <dbReference type="Proteomes" id="UP000299102"/>
    </source>
</evidence>
<proteinExistence type="predicted"/>
<sequence length="90" mass="10493">MREETSKRSFVWKYIPPGAPFMDGAWERLVSKLLTHVSVQIEDNEALTPNHFLVGGSGRVQIPRSFTDTDLDSRQHWRCAQRFADQFRDK</sequence>
<dbReference type="AlphaFoldDB" id="A0A4C1WXX9"/>
<comment type="caution">
    <text evidence="1">The sequence shown here is derived from an EMBL/GenBank/DDBJ whole genome shotgun (WGS) entry which is preliminary data.</text>
</comment>
<protein>
    <submittedName>
        <fullName evidence="1">Uncharacterized protein</fullName>
    </submittedName>
</protein>
<dbReference type="Proteomes" id="UP000299102">
    <property type="component" value="Unassembled WGS sequence"/>
</dbReference>
<name>A0A4C1WXX9_EUMVA</name>
<dbReference type="EMBL" id="BGZK01000658">
    <property type="protein sequence ID" value="GBP54967.1"/>
    <property type="molecule type" value="Genomic_DNA"/>
</dbReference>
<reference evidence="1 2" key="1">
    <citation type="journal article" date="2019" name="Commun. Biol.">
        <title>The bagworm genome reveals a unique fibroin gene that provides high tensile strength.</title>
        <authorList>
            <person name="Kono N."/>
            <person name="Nakamura H."/>
            <person name="Ohtoshi R."/>
            <person name="Tomita M."/>
            <person name="Numata K."/>
            <person name="Arakawa K."/>
        </authorList>
    </citation>
    <scope>NUCLEOTIDE SEQUENCE [LARGE SCALE GENOMIC DNA]</scope>
</reference>
<accession>A0A4C1WXX9</accession>
<gene>
    <name evidence="1" type="ORF">EVAR_50411_1</name>
</gene>
<organism evidence="1 2">
    <name type="scientific">Eumeta variegata</name>
    <name type="common">Bagworm moth</name>
    <name type="synonym">Eumeta japonica</name>
    <dbReference type="NCBI Taxonomy" id="151549"/>
    <lineage>
        <taxon>Eukaryota</taxon>
        <taxon>Metazoa</taxon>
        <taxon>Ecdysozoa</taxon>
        <taxon>Arthropoda</taxon>
        <taxon>Hexapoda</taxon>
        <taxon>Insecta</taxon>
        <taxon>Pterygota</taxon>
        <taxon>Neoptera</taxon>
        <taxon>Endopterygota</taxon>
        <taxon>Lepidoptera</taxon>
        <taxon>Glossata</taxon>
        <taxon>Ditrysia</taxon>
        <taxon>Tineoidea</taxon>
        <taxon>Psychidae</taxon>
        <taxon>Oiketicinae</taxon>
        <taxon>Eumeta</taxon>
    </lineage>
</organism>